<evidence type="ECO:0000313" key="2">
    <source>
        <dbReference type="EMBL" id="PQL95544.1"/>
    </source>
</evidence>
<dbReference type="GO" id="GO:0016787">
    <property type="term" value="F:hydrolase activity"/>
    <property type="evidence" value="ECO:0007669"/>
    <property type="project" value="UniProtKB-KW"/>
</dbReference>
<dbReference type="CDD" id="cd18873">
    <property type="entry name" value="NUDIX_NadM_like"/>
    <property type="match status" value="1"/>
</dbReference>
<keyword evidence="2" id="KW-0378">Hydrolase</keyword>
<sequence length="230" mass="27447">MSPQEKEIYFNVAISTSLVLFGFDGDKLRILLKKHDKDPYRGAMLLPSQYVKYDEATDKVAKDLLLRHTKEINIYIEQLKAFSKVFRNPLGRVVNISYYGTVKLDDKLVKYSENRGEVWLEYSQIPDLAFDHNDIIDYAKERLKRRVKRRPIGFYLLPEYFTISQLQKLYENALNREMDKRNFRKKIFNSQLIIETELTDNSSSKKFARLYKFDEEKYEKLSLKGYDFLF</sequence>
<dbReference type="InterPro" id="IPR036388">
    <property type="entry name" value="WH-like_DNA-bd_sf"/>
</dbReference>
<name>A0A2S8AGN8_9FLAO</name>
<comment type="caution">
    <text evidence="2">The sequence shown here is derived from an EMBL/GenBank/DDBJ whole genome shotgun (WGS) entry which is preliminary data.</text>
</comment>
<accession>A0A2S8AGN8</accession>
<dbReference type="EMBL" id="PSZM01000001">
    <property type="protein sequence ID" value="PQL95544.1"/>
    <property type="molecule type" value="Genomic_DNA"/>
</dbReference>
<proteinExistence type="predicted"/>
<evidence type="ECO:0000313" key="3">
    <source>
        <dbReference type="Proteomes" id="UP000238042"/>
    </source>
</evidence>
<gene>
    <name evidence="2" type="ORF">C4S77_01755</name>
</gene>
<dbReference type="Gene3D" id="3.90.79.10">
    <property type="entry name" value="Nucleoside Triphosphate Pyrophosphohydrolase"/>
    <property type="match status" value="1"/>
</dbReference>
<dbReference type="SUPFAM" id="SSF55811">
    <property type="entry name" value="Nudix"/>
    <property type="match status" value="1"/>
</dbReference>
<dbReference type="Proteomes" id="UP000238042">
    <property type="component" value="Unassembled WGS sequence"/>
</dbReference>
<dbReference type="InterPro" id="IPR054105">
    <property type="entry name" value="WHD_NrtR"/>
</dbReference>
<dbReference type="Pfam" id="PF21906">
    <property type="entry name" value="WHD_NrtR"/>
    <property type="match status" value="1"/>
</dbReference>
<organism evidence="2 3">
    <name type="scientific">Apibacter adventoris</name>
    <dbReference type="NCBI Taxonomy" id="1679466"/>
    <lineage>
        <taxon>Bacteria</taxon>
        <taxon>Pseudomonadati</taxon>
        <taxon>Bacteroidota</taxon>
        <taxon>Flavobacteriia</taxon>
        <taxon>Flavobacteriales</taxon>
        <taxon>Weeksellaceae</taxon>
        <taxon>Apibacter</taxon>
    </lineage>
</organism>
<dbReference type="OrthoDB" id="9786141at2"/>
<dbReference type="AlphaFoldDB" id="A0A2S8AGN8"/>
<dbReference type="Gene3D" id="1.10.10.10">
    <property type="entry name" value="Winged helix-like DNA-binding domain superfamily/Winged helix DNA-binding domain"/>
    <property type="match status" value="1"/>
</dbReference>
<reference evidence="2 3" key="1">
    <citation type="submission" date="2018-02" db="EMBL/GenBank/DDBJ databases">
        <title>Genome sequences of Apibacter spp., gut symbionts of Asian honey bees.</title>
        <authorList>
            <person name="Kwong W.K."/>
            <person name="Steele M.I."/>
            <person name="Moran N.A."/>
        </authorList>
    </citation>
    <scope>NUCLEOTIDE SEQUENCE [LARGE SCALE GENOMIC DNA]</scope>
    <source>
        <strain evidence="3">wkB301</strain>
    </source>
</reference>
<dbReference type="InterPro" id="IPR036390">
    <property type="entry name" value="WH_DNA-bd_sf"/>
</dbReference>
<dbReference type="InterPro" id="IPR015797">
    <property type="entry name" value="NUDIX_hydrolase-like_dom_sf"/>
</dbReference>
<evidence type="ECO:0000259" key="1">
    <source>
        <dbReference type="Pfam" id="PF21906"/>
    </source>
</evidence>
<dbReference type="RefSeq" id="WP_105194457.1">
    <property type="nucleotide sequence ID" value="NZ_PSZM01000001.1"/>
</dbReference>
<protein>
    <submittedName>
        <fullName evidence="2">NUDIX hydrolase</fullName>
    </submittedName>
</protein>
<dbReference type="SUPFAM" id="SSF46785">
    <property type="entry name" value="Winged helix' DNA-binding domain"/>
    <property type="match status" value="1"/>
</dbReference>
<feature type="domain" description="NrtR DNA-binding winged helix" evidence="1">
    <location>
        <begin position="153"/>
        <end position="213"/>
    </location>
</feature>
<keyword evidence="3" id="KW-1185">Reference proteome</keyword>